<feature type="transmembrane region" description="Helical" evidence="8">
    <location>
        <begin position="283"/>
        <end position="304"/>
    </location>
</feature>
<reference evidence="9 10" key="1">
    <citation type="journal article" date="2023" name="Environ Microbiome">
        <title>A coral-associated actinobacterium mitigates coral bleaching under heat stress.</title>
        <authorList>
            <person name="Li J."/>
            <person name="Zou Y."/>
            <person name="Li Q."/>
            <person name="Zhang J."/>
            <person name="Bourne D.G."/>
            <person name="Lyu Y."/>
            <person name="Liu C."/>
            <person name="Zhang S."/>
        </authorList>
    </citation>
    <scope>NUCLEOTIDE SEQUENCE [LARGE SCALE GENOMIC DNA]</scope>
    <source>
        <strain evidence="9 10">SCSIO 13291</strain>
    </source>
</reference>
<evidence type="ECO:0000256" key="7">
    <source>
        <dbReference type="ARBA" id="ARBA00023136"/>
    </source>
</evidence>
<feature type="transmembrane region" description="Helical" evidence="8">
    <location>
        <begin position="228"/>
        <end position="250"/>
    </location>
</feature>
<dbReference type="PANTHER" id="PTHR21716">
    <property type="entry name" value="TRANSMEMBRANE PROTEIN"/>
    <property type="match status" value="1"/>
</dbReference>
<evidence type="ECO:0000313" key="10">
    <source>
        <dbReference type="Proteomes" id="UP001434337"/>
    </source>
</evidence>
<protein>
    <submittedName>
        <fullName evidence="9">AI-2E family transporter</fullName>
    </submittedName>
</protein>
<comment type="similarity">
    <text evidence="2">Belongs to the autoinducer-2 exporter (AI-2E) (TC 2.A.86) family.</text>
</comment>
<evidence type="ECO:0000256" key="3">
    <source>
        <dbReference type="ARBA" id="ARBA00022448"/>
    </source>
</evidence>
<comment type="subcellular location">
    <subcellularLocation>
        <location evidence="1">Cell membrane</location>
        <topology evidence="1">Multi-pass membrane protein</topology>
    </subcellularLocation>
</comment>
<sequence length="423" mass="44634">MSPSTSSPQPEASPRRAITFLPDHPRVRTVVILGAALIITLFGIEYVARAASVASPVLIPAAIAVLLAGLLMPVQVLLNHRLKLHRYLAAIVTLVAALGTVGAIIYFAGAQLVEGIAGIVSTASLELDAIEQWVTDSPLPIDADQIGDLLDQAVAWVGDNRSTLAEGAVDTGMGLASGLFSTFLTLFSTFFFLAQGDRIAAWLILLLPERWRRPAYESGRRGWVTLGTYTKMQIVIAAVDALGIGVGAWILGVPFVIPIIALTFLLCFIPVLGALVSGALVVLIALATQGFVTALIMLVIVIAVQQLESDVLSPVLMGKAVKVHPIAVLLGVSAGSYVIGLVGALFAVPFMATVNVMANYLAGRDAFPVLDEGGSALTDSVRTLAGDVDDIDTPSRVGEATPMWMTKARRDAMRHPDPDDDED</sequence>
<dbReference type="PANTHER" id="PTHR21716:SF53">
    <property type="entry name" value="PERMEASE PERM-RELATED"/>
    <property type="match status" value="1"/>
</dbReference>
<keyword evidence="10" id="KW-1185">Reference proteome</keyword>
<evidence type="ECO:0000256" key="8">
    <source>
        <dbReference type="SAM" id="Phobius"/>
    </source>
</evidence>
<evidence type="ECO:0000313" key="9">
    <source>
        <dbReference type="EMBL" id="WZW99481.1"/>
    </source>
</evidence>
<dbReference type="EMBL" id="CP115965">
    <property type="protein sequence ID" value="WZW99481.1"/>
    <property type="molecule type" value="Genomic_DNA"/>
</dbReference>
<feature type="transmembrane region" description="Helical" evidence="8">
    <location>
        <begin position="256"/>
        <end position="276"/>
    </location>
</feature>
<keyword evidence="5 8" id="KW-0812">Transmembrane</keyword>
<evidence type="ECO:0000256" key="6">
    <source>
        <dbReference type="ARBA" id="ARBA00022989"/>
    </source>
</evidence>
<keyword evidence="4" id="KW-1003">Cell membrane</keyword>
<evidence type="ECO:0000256" key="4">
    <source>
        <dbReference type="ARBA" id="ARBA00022475"/>
    </source>
</evidence>
<evidence type="ECO:0000256" key="1">
    <source>
        <dbReference type="ARBA" id="ARBA00004651"/>
    </source>
</evidence>
<dbReference type="Pfam" id="PF01594">
    <property type="entry name" value="AI-2E_transport"/>
    <property type="match status" value="1"/>
</dbReference>
<dbReference type="InterPro" id="IPR002549">
    <property type="entry name" value="AI-2E-like"/>
</dbReference>
<gene>
    <name evidence="9" type="ORF">PCC79_04605</name>
</gene>
<keyword evidence="6 8" id="KW-1133">Transmembrane helix</keyword>
<evidence type="ECO:0000256" key="2">
    <source>
        <dbReference type="ARBA" id="ARBA00009773"/>
    </source>
</evidence>
<feature type="transmembrane region" description="Helical" evidence="8">
    <location>
        <begin position="87"/>
        <end position="108"/>
    </location>
</feature>
<proteinExistence type="inferred from homology"/>
<accession>A0ABZ3CA57</accession>
<keyword evidence="7 8" id="KW-0472">Membrane</keyword>
<dbReference type="Proteomes" id="UP001434337">
    <property type="component" value="Chromosome"/>
</dbReference>
<dbReference type="RefSeq" id="WP_232549011.1">
    <property type="nucleotide sequence ID" value="NZ_CP115965.1"/>
</dbReference>
<feature type="transmembrane region" description="Helical" evidence="8">
    <location>
        <begin position="324"/>
        <end position="348"/>
    </location>
</feature>
<organism evidence="9 10">
    <name type="scientific">Propioniciclava soli</name>
    <dbReference type="NCBI Taxonomy" id="2775081"/>
    <lineage>
        <taxon>Bacteria</taxon>
        <taxon>Bacillati</taxon>
        <taxon>Actinomycetota</taxon>
        <taxon>Actinomycetes</taxon>
        <taxon>Propionibacteriales</taxon>
        <taxon>Propionibacteriaceae</taxon>
        <taxon>Propioniciclava</taxon>
    </lineage>
</organism>
<evidence type="ECO:0000256" key="5">
    <source>
        <dbReference type="ARBA" id="ARBA00022692"/>
    </source>
</evidence>
<feature type="transmembrane region" description="Helical" evidence="8">
    <location>
        <begin position="57"/>
        <end position="78"/>
    </location>
</feature>
<name>A0ABZ3CA57_9ACTN</name>
<feature type="transmembrane region" description="Helical" evidence="8">
    <location>
        <begin position="30"/>
        <end position="51"/>
    </location>
</feature>
<feature type="transmembrane region" description="Helical" evidence="8">
    <location>
        <begin position="183"/>
        <end position="207"/>
    </location>
</feature>
<keyword evidence="3" id="KW-0813">Transport</keyword>